<dbReference type="Proteomes" id="UP000075391">
    <property type="component" value="Unassembled WGS sequence"/>
</dbReference>
<name>A0A150WGN3_BDEBC</name>
<evidence type="ECO:0000256" key="1">
    <source>
        <dbReference type="SAM" id="MobiDB-lite"/>
    </source>
</evidence>
<dbReference type="AlphaFoldDB" id="A0A150WGN3"/>
<dbReference type="EMBL" id="LUKF01000016">
    <property type="protein sequence ID" value="KYG62162.1"/>
    <property type="molecule type" value="Genomic_DNA"/>
</dbReference>
<gene>
    <name evidence="2" type="ORF">AZI85_08165</name>
</gene>
<sequence length="344" mass="37380">MLINCPRCGFQQPKDKYCAQCGVDMENFKPATPPMWKRVFGNPLVQLSLLVAVAGGVGISLYQKGQQNLERRVSYLKSTVQINPSSNTSVASLAEAVDSEPTEQASQEPADMASDNDATDGTVSAFKVAPAAGANPTATATPSPSATEKSARAGAKDGSHLVVYYAEVGRGSLNAIMGASRSTGQFMNFNDYVAGILPTVDSNINRPQITILHKEDRALDGARTLQWSYSIKDRRDPSVEIGLTTFFEISEIEGNTLRGNLEIQRTWKDPTPSGTFEVQRKSFPAIFEIGGRTGFFLAGVMPPHSNLENEDELTAIDVFKILRSPRFRAGDSEFVIFIEFVKGN</sequence>
<protein>
    <recommendedName>
        <fullName evidence="4">Zinc ribbon domain-containing protein</fullName>
    </recommendedName>
</protein>
<feature type="region of interest" description="Disordered" evidence="1">
    <location>
        <begin position="91"/>
        <end position="120"/>
    </location>
</feature>
<feature type="region of interest" description="Disordered" evidence="1">
    <location>
        <begin position="133"/>
        <end position="153"/>
    </location>
</feature>
<reference evidence="2 3" key="1">
    <citation type="submission" date="2016-03" db="EMBL/GenBank/DDBJ databases">
        <authorList>
            <person name="Ploux O."/>
        </authorList>
    </citation>
    <scope>NUCLEOTIDE SEQUENCE [LARGE SCALE GENOMIC DNA]</scope>
    <source>
        <strain evidence="2 3">BER2</strain>
    </source>
</reference>
<evidence type="ECO:0000313" key="3">
    <source>
        <dbReference type="Proteomes" id="UP000075391"/>
    </source>
</evidence>
<accession>A0A150WGN3</accession>
<dbReference type="OrthoDB" id="5289641at2"/>
<comment type="caution">
    <text evidence="2">The sequence shown here is derived from an EMBL/GenBank/DDBJ whole genome shotgun (WGS) entry which is preliminary data.</text>
</comment>
<evidence type="ECO:0000313" key="2">
    <source>
        <dbReference type="EMBL" id="KYG62162.1"/>
    </source>
</evidence>
<evidence type="ECO:0008006" key="4">
    <source>
        <dbReference type="Google" id="ProtNLM"/>
    </source>
</evidence>
<organism evidence="2 3">
    <name type="scientific">Bdellovibrio bacteriovorus</name>
    <dbReference type="NCBI Taxonomy" id="959"/>
    <lineage>
        <taxon>Bacteria</taxon>
        <taxon>Pseudomonadati</taxon>
        <taxon>Bdellovibrionota</taxon>
        <taxon>Bdellovibrionia</taxon>
        <taxon>Bdellovibrionales</taxon>
        <taxon>Pseudobdellovibrionaceae</taxon>
        <taxon>Bdellovibrio</taxon>
    </lineage>
</organism>
<feature type="compositionally biased region" description="Low complexity" evidence="1">
    <location>
        <begin position="133"/>
        <end position="148"/>
    </location>
</feature>
<proteinExistence type="predicted"/>